<evidence type="ECO:0000313" key="3">
    <source>
        <dbReference type="WBParaSite" id="HPBE_0002352201-mRNA-1"/>
    </source>
</evidence>
<keyword evidence="2" id="KW-1185">Reference proteome</keyword>
<dbReference type="AlphaFoldDB" id="A0A183GLF2"/>
<dbReference type="WBParaSite" id="HPBE_0002352201-mRNA-1">
    <property type="protein sequence ID" value="HPBE_0002352201-mRNA-1"/>
    <property type="gene ID" value="HPBE_0002352201"/>
</dbReference>
<reference evidence="3" key="2">
    <citation type="submission" date="2019-09" db="UniProtKB">
        <authorList>
            <consortium name="WormBaseParasite"/>
        </authorList>
    </citation>
    <scope>IDENTIFICATION</scope>
</reference>
<sequence>MLLYDVVFACEDKIEILRQAQPWCDRLERFVQKLNVKKTKYLTTDEDKSSSTKVNGIALPRTSALKYLVSAIASDGGLLVEANSGVSGAWSKLRSHGVLCDKKMPERLKSKIHTADGAECLPLTKEI</sequence>
<accession>A0A183GLF2</accession>
<gene>
    <name evidence="1" type="ORF">HPBE_LOCUS23521</name>
</gene>
<accession>A0A3P8D642</accession>
<reference evidence="1 2" key="1">
    <citation type="submission" date="2018-11" db="EMBL/GenBank/DDBJ databases">
        <authorList>
            <consortium name="Pathogen Informatics"/>
        </authorList>
    </citation>
    <scope>NUCLEOTIDE SEQUENCE [LARGE SCALE GENOMIC DNA]</scope>
</reference>
<evidence type="ECO:0000313" key="2">
    <source>
        <dbReference type="Proteomes" id="UP000050761"/>
    </source>
</evidence>
<proteinExistence type="predicted"/>
<evidence type="ECO:0000313" key="1">
    <source>
        <dbReference type="EMBL" id="VDP39361.1"/>
    </source>
</evidence>
<name>A0A183GLF2_HELPZ</name>
<protein>
    <submittedName>
        <fullName evidence="3">DNA_LIGASE_A3 domain-containing protein</fullName>
    </submittedName>
</protein>
<dbReference type="Proteomes" id="UP000050761">
    <property type="component" value="Unassembled WGS sequence"/>
</dbReference>
<dbReference type="OrthoDB" id="5849210at2759"/>
<dbReference type="EMBL" id="UZAH01035158">
    <property type="protein sequence ID" value="VDP39361.1"/>
    <property type="molecule type" value="Genomic_DNA"/>
</dbReference>
<organism evidence="2 3">
    <name type="scientific">Heligmosomoides polygyrus</name>
    <name type="common">Parasitic roundworm</name>
    <dbReference type="NCBI Taxonomy" id="6339"/>
    <lineage>
        <taxon>Eukaryota</taxon>
        <taxon>Metazoa</taxon>
        <taxon>Ecdysozoa</taxon>
        <taxon>Nematoda</taxon>
        <taxon>Chromadorea</taxon>
        <taxon>Rhabditida</taxon>
        <taxon>Rhabditina</taxon>
        <taxon>Rhabditomorpha</taxon>
        <taxon>Strongyloidea</taxon>
        <taxon>Heligmosomidae</taxon>
        <taxon>Heligmosomoides</taxon>
    </lineage>
</organism>